<gene>
    <name evidence="5" type="primary">NT5DC3</name>
</gene>
<sequence length="498" mass="57775">MATAAAAVARRAGARAAAALLSACGTAARGWRRAGPARPLCTAPGTAPDMKGYLWERYREAKRSTEDLVPSIMNNLLNPDAIFSNNEMSLSDIEIYGFDYDYTLVFYSKHLHTLIFNAARDLLINEHRYPAEIRKYEYDPNFAIRGLHYDVQRAVLMKIDAFHYIQLGTVYRGLSVVPDEEVIEMYEGSHVPLEQMSDFYGKSSHGNTMKQFMDIFSLPEMSLLSCVNEYFLKNNIDYEPVHLYKDVKDSIRDVHIKGIMYRAIEADIEKYICYAEQTRAVLAKLADHGKKMFLITNSPSSFVDKGMRYIVGKDWRDLFDVVIVQAEKPNFFNDKRRPFRKVNEKGVLLWDKIHKLQKGQIYKQGNLYEFLKLTGWRGSKVLYFGDHIYSDLAVHRDAESQLVLQEWKKERKEMREMTKNFFNTQFGSLFRTDQNPTYFLRRLSRFADIYMASLSCLLNYDVSHTFYPRRTPLQHELPAWSDRAPALRPPLLQEAQAE</sequence>
<accession>A0ABI7Z4H5</accession>
<reference evidence="5" key="2">
    <citation type="submission" date="2025-08" db="UniProtKB">
        <authorList>
            <consortium name="Ensembl"/>
        </authorList>
    </citation>
    <scope>IDENTIFICATION</scope>
    <source>
        <strain evidence="5">breed Abyssinian</strain>
    </source>
</reference>
<dbReference type="PIRSF" id="PIRSF017434">
    <property type="entry name" value="Purine_5'-nucleotidase"/>
    <property type="match status" value="1"/>
</dbReference>
<dbReference type="PANTHER" id="PTHR12103">
    <property type="entry name" value="5'-NUCLEOTIDASE DOMAIN-CONTAINING"/>
    <property type="match status" value="1"/>
</dbReference>
<keyword evidence="6" id="KW-1185">Reference proteome</keyword>
<evidence type="ECO:0000256" key="3">
    <source>
        <dbReference type="ARBA" id="ARBA00022801"/>
    </source>
</evidence>
<keyword evidence="3" id="KW-0378">Hydrolase</keyword>
<evidence type="ECO:0008006" key="7">
    <source>
        <dbReference type="Google" id="ProtNLM"/>
    </source>
</evidence>
<keyword evidence="4" id="KW-0460">Magnesium</keyword>
<reference evidence="5" key="3">
    <citation type="submission" date="2025-09" db="UniProtKB">
        <authorList>
            <consortium name="Ensembl"/>
        </authorList>
    </citation>
    <scope>IDENTIFICATION</scope>
    <source>
        <strain evidence="5">breed Abyssinian</strain>
    </source>
</reference>
<evidence type="ECO:0000256" key="4">
    <source>
        <dbReference type="ARBA" id="ARBA00022842"/>
    </source>
</evidence>
<proteinExistence type="inferred from homology"/>
<dbReference type="InterPro" id="IPR008380">
    <property type="entry name" value="HAD-SF_hydro_IG_5-nucl"/>
</dbReference>
<dbReference type="InterPro" id="IPR016695">
    <property type="entry name" value="Pur_nucleotidase"/>
</dbReference>
<dbReference type="InterPro" id="IPR023214">
    <property type="entry name" value="HAD_sf"/>
</dbReference>
<dbReference type="SUPFAM" id="SSF56784">
    <property type="entry name" value="HAD-like"/>
    <property type="match status" value="1"/>
</dbReference>
<dbReference type="PANTHER" id="PTHR12103:SF11">
    <property type="entry name" value="5'-NUCLEOTIDASE DOMAIN-CONTAINING PROTEIN 3"/>
    <property type="match status" value="1"/>
</dbReference>
<reference evidence="5 6" key="1">
    <citation type="submission" date="2021-02" db="EMBL/GenBank/DDBJ databases">
        <title>Safari Cat Assemblies.</title>
        <authorList>
            <person name="Bredemeyer K.R."/>
            <person name="Murphy W.J."/>
        </authorList>
    </citation>
    <scope>NUCLEOTIDE SEQUENCE [LARGE SCALE GENOMIC DNA]</scope>
</reference>
<dbReference type="GeneTree" id="ENSGT00940000158637"/>
<evidence type="ECO:0000313" key="5">
    <source>
        <dbReference type="Ensembl" id="ENSFCTP00005041967.1"/>
    </source>
</evidence>
<dbReference type="Ensembl" id="ENSFCTT00005057098.1">
    <property type="protein sequence ID" value="ENSFCTP00005041967.1"/>
    <property type="gene ID" value="ENSFCTG00005019796.1"/>
</dbReference>
<evidence type="ECO:0000313" key="6">
    <source>
        <dbReference type="Proteomes" id="UP000823872"/>
    </source>
</evidence>
<dbReference type="NCBIfam" id="TIGR02244">
    <property type="entry name" value="HAD-IG-Ncltidse"/>
    <property type="match status" value="1"/>
</dbReference>
<comment type="similarity">
    <text evidence="1">Belongs to the 5'(3')-deoxyribonucleotidase family.</text>
</comment>
<dbReference type="Gene3D" id="3.40.50.1000">
    <property type="entry name" value="HAD superfamily/HAD-like"/>
    <property type="match status" value="1"/>
</dbReference>
<evidence type="ECO:0000256" key="2">
    <source>
        <dbReference type="ARBA" id="ARBA00022723"/>
    </source>
</evidence>
<dbReference type="Proteomes" id="UP000823872">
    <property type="component" value="Chromosome B4"/>
</dbReference>
<organism evidence="5 6">
    <name type="scientific">Felis catus</name>
    <name type="common">Cat</name>
    <name type="synonym">Felis silvestris catus</name>
    <dbReference type="NCBI Taxonomy" id="9685"/>
    <lineage>
        <taxon>Eukaryota</taxon>
        <taxon>Metazoa</taxon>
        <taxon>Chordata</taxon>
        <taxon>Craniata</taxon>
        <taxon>Vertebrata</taxon>
        <taxon>Euteleostomi</taxon>
        <taxon>Mammalia</taxon>
        <taxon>Eutheria</taxon>
        <taxon>Laurasiatheria</taxon>
        <taxon>Carnivora</taxon>
        <taxon>Feliformia</taxon>
        <taxon>Felidae</taxon>
        <taxon>Felinae</taxon>
        <taxon>Felis</taxon>
    </lineage>
</organism>
<dbReference type="InterPro" id="IPR036412">
    <property type="entry name" value="HAD-like_sf"/>
</dbReference>
<protein>
    <recommendedName>
        <fullName evidence="7">5'-nucleotidase domain containing 3</fullName>
    </recommendedName>
</protein>
<evidence type="ECO:0000256" key="1">
    <source>
        <dbReference type="ARBA" id="ARBA00009589"/>
    </source>
</evidence>
<keyword evidence="2" id="KW-0479">Metal-binding</keyword>
<dbReference type="CDD" id="cd07522">
    <property type="entry name" value="HAD_cN-II"/>
    <property type="match status" value="1"/>
</dbReference>
<dbReference type="Pfam" id="PF05761">
    <property type="entry name" value="5_nucleotid"/>
    <property type="match status" value="2"/>
</dbReference>
<name>A0ABI7Z4H5_FELCA</name>